<accession>A0ABD6EB67</accession>
<evidence type="ECO:0000256" key="3">
    <source>
        <dbReference type="PROSITE-ProRule" id="PRU00221"/>
    </source>
</evidence>
<dbReference type="SMART" id="SM00320">
    <property type="entry name" value="WD40"/>
    <property type="match status" value="4"/>
</dbReference>
<dbReference type="PROSITE" id="PS50082">
    <property type="entry name" value="WD_REPEATS_2"/>
    <property type="match status" value="3"/>
</dbReference>
<feature type="repeat" description="WD" evidence="3">
    <location>
        <begin position="455"/>
        <end position="502"/>
    </location>
</feature>
<dbReference type="PANTHER" id="PTHR44099">
    <property type="entry name" value="RABCONNECTIN-3B, ISOFORM A"/>
    <property type="match status" value="1"/>
</dbReference>
<dbReference type="InterPro" id="IPR049916">
    <property type="entry name" value="WDR72-like"/>
</dbReference>
<evidence type="ECO:0000256" key="2">
    <source>
        <dbReference type="ARBA" id="ARBA00022737"/>
    </source>
</evidence>
<feature type="repeat" description="WD" evidence="3">
    <location>
        <begin position="35"/>
        <end position="60"/>
    </location>
</feature>
<dbReference type="Proteomes" id="UP001608902">
    <property type="component" value="Unassembled WGS sequence"/>
</dbReference>
<dbReference type="PANTHER" id="PTHR44099:SF4">
    <property type="entry name" value="RABCONNECTIN-3B, ISOFORM A"/>
    <property type="match status" value="1"/>
</dbReference>
<dbReference type="Pfam" id="PF00400">
    <property type="entry name" value="WD40"/>
    <property type="match status" value="4"/>
</dbReference>
<dbReference type="InterPro" id="IPR015943">
    <property type="entry name" value="WD40/YVTN_repeat-like_dom_sf"/>
</dbReference>
<keyword evidence="1 3" id="KW-0853">WD repeat</keyword>
<protein>
    <recommendedName>
        <fullName evidence="6">WD repeat-containing protein 7</fullName>
    </recommendedName>
</protein>
<name>A0ABD6EB67_9BILA</name>
<evidence type="ECO:0000256" key="1">
    <source>
        <dbReference type="ARBA" id="ARBA00022574"/>
    </source>
</evidence>
<dbReference type="SUPFAM" id="SSF50978">
    <property type="entry name" value="WD40 repeat-like"/>
    <property type="match status" value="3"/>
</dbReference>
<dbReference type="InterPro" id="IPR019775">
    <property type="entry name" value="WD40_repeat_CS"/>
</dbReference>
<organism evidence="4 5">
    <name type="scientific">Gnathostoma spinigerum</name>
    <dbReference type="NCBI Taxonomy" id="75299"/>
    <lineage>
        <taxon>Eukaryota</taxon>
        <taxon>Metazoa</taxon>
        <taxon>Ecdysozoa</taxon>
        <taxon>Nematoda</taxon>
        <taxon>Chromadorea</taxon>
        <taxon>Rhabditida</taxon>
        <taxon>Spirurina</taxon>
        <taxon>Gnathostomatomorpha</taxon>
        <taxon>Gnathostomatoidea</taxon>
        <taxon>Gnathostomatidae</taxon>
        <taxon>Gnathostoma</taxon>
    </lineage>
</organism>
<sequence>MSGTPSFSGLVVPVVLWGKSPPRNKITCVRPLSKGNVVLTGSADGEVIIWDVTEKGELVARMMLIGHDASITCLSPTGVTVSSTRFVSASSDGQLNLWDSTDGRSVDSVLSPYIHRSITPYCVHGSSPYSCRLYCIGDYAEIIVLDPQDLNTLFTLSSRVEPDWICAISIFLLPGRPDSVVGISKNGMMKVWRLVDLDKKDLSSPLYEEESKSVGAIGVQSVSWSMKNPSALLVLTEKNWQIFDLIDLDMHFNVEMHEVIISGAIIGIDRVAVACRDSSVKVYLIPKERIVGMDATGTSSEQKFVAGDSLDIKPYAILPPFECNDAWHSNASFYFMTIVSKEVFIYMVYRANMNGNLSLSVVPDPPGASTTRHPLSFTCTTKTSLSEIWSRLGRLPPAIFDSNDSRKITATMYVSSQGRLIFGRDDGSILILSACEALARQLLDVPSTDISCRRLFGHNAAVSCLLYPHEEHSRYDMQIFVSGSLDFSVIVWNINTGSRLYRFCAQGGPILKMLVPPFNCSIRVQHTICCIAGDNSAALLSLKENKCLLLASRQVFPIVEVRWRPLDDFMLLRCEDDSVYVWQMDTANLERIVTGLMSDEVMAACDEQVGVEDGQDEAGASQAIQMLRAVRNKNLSAIRQIAKSGQEEKDSSIVDKEAELPSPISIQPLSRSADAAHIVLFDIDSLIAGLLSSEKEKEKEDKNDGKSLSSLIGGKTNVKSLPKIKWKTESDLHMDVAYLCMSLLHAWMLDSDLDIVCLKKLDLFKPKIPLNFGLVSRLGHISVMLPQPKNSPEKETFEYFAEHIRWSSNSSLTTIHLLAIMSVANTLMSLKDSTFQKTRRLSPRKSSIHRTTSEQREKESQVRQGWSLLTALHCCVLPDLIKPKASYCSPRIELLARRWQDRCIEVRLAAQALLTREMNRLGAAGRKRLLQVWAPFLPTLLSPELSIFGSRVLTAAMNTATQPVIANAEPPPIPPRSNEHIPLPEVQHSVESTESTEAGIQQIRRNQATSIILLGVLGAEFPDELNQMDLSRATAQSLLELLIAPPSALLPFNSPLRRAAIDLIGRGFCLWQPHLDISKVLLGLLDLAATSEKHQVDGVAILTSSADACRTARNALNLIATARPPALITALSKEVARYNNAAQHQTIQHTVVSPLLKSRTEVLRIIELLSEKQYMDVSDLIIPVGEILVHCLDTSLLKHRTLSEIFPPITKFYMVGYCANTRRIAFGGRNGTVVVHELRAARSQTIQAHRGGVTAVAFSEDGKYLATYGAEEAKINFWQSSQTFLGMVQSQLKCVRTVQAPAIFPVISPGGSPQPFRARLVWISSKSLTLMLPNNKEHRFSMYNAIKS</sequence>
<dbReference type="Gene3D" id="2.130.10.10">
    <property type="entry name" value="YVTN repeat-like/Quinoprotein amine dehydrogenase"/>
    <property type="match status" value="3"/>
</dbReference>
<dbReference type="InterPro" id="IPR036322">
    <property type="entry name" value="WD40_repeat_dom_sf"/>
</dbReference>
<gene>
    <name evidence="4" type="ORF">AB6A40_000717</name>
</gene>
<keyword evidence="5" id="KW-1185">Reference proteome</keyword>
<dbReference type="InterPro" id="IPR001680">
    <property type="entry name" value="WD40_rpt"/>
</dbReference>
<keyword evidence="2" id="KW-0677">Repeat</keyword>
<evidence type="ECO:0008006" key="6">
    <source>
        <dbReference type="Google" id="ProtNLM"/>
    </source>
</evidence>
<proteinExistence type="predicted"/>
<feature type="repeat" description="WD" evidence="3">
    <location>
        <begin position="64"/>
        <end position="108"/>
    </location>
</feature>
<evidence type="ECO:0000313" key="4">
    <source>
        <dbReference type="EMBL" id="MFH4974008.1"/>
    </source>
</evidence>
<evidence type="ECO:0000313" key="5">
    <source>
        <dbReference type="Proteomes" id="UP001608902"/>
    </source>
</evidence>
<reference evidence="4 5" key="1">
    <citation type="submission" date="2024-08" db="EMBL/GenBank/DDBJ databases">
        <title>Gnathostoma spinigerum genome.</title>
        <authorList>
            <person name="Gonzalez-Bertolin B."/>
            <person name="Monzon S."/>
            <person name="Zaballos A."/>
            <person name="Jimenez P."/>
            <person name="Dekumyoy P."/>
            <person name="Varona S."/>
            <person name="Cuesta I."/>
            <person name="Sumanam S."/>
            <person name="Adisakwattana P."/>
            <person name="Gasser R.B."/>
            <person name="Hernandez-Gonzalez A."/>
            <person name="Young N.D."/>
            <person name="Perteguer M.J."/>
        </authorList>
    </citation>
    <scope>NUCLEOTIDE SEQUENCE [LARGE SCALE GENOMIC DNA]</scope>
    <source>
        <strain evidence="4">AL3</strain>
        <tissue evidence="4">Liver</tissue>
    </source>
</reference>
<dbReference type="PROSITE" id="PS00678">
    <property type="entry name" value="WD_REPEATS_1"/>
    <property type="match status" value="1"/>
</dbReference>
<comment type="caution">
    <text evidence="4">The sequence shown here is derived from an EMBL/GenBank/DDBJ whole genome shotgun (WGS) entry which is preliminary data.</text>
</comment>
<dbReference type="EMBL" id="JBGFUD010000214">
    <property type="protein sequence ID" value="MFH4974008.1"/>
    <property type="molecule type" value="Genomic_DNA"/>
</dbReference>